<dbReference type="STRING" id="930128.SAMN05192532_10943"/>
<evidence type="ECO:0000256" key="10">
    <source>
        <dbReference type="HAMAP-Rule" id="MF_01328"/>
    </source>
</evidence>
<evidence type="ECO:0000256" key="8">
    <source>
        <dbReference type="ARBA" id="ARBA00053102"/>
    </source>
</evidence>
<evidence type="ECO:0000256" key="5">
    <source>
        <dbReference type="ARBA" id="ARBA00022980"/>
    </source>
</evidence>
<dbReference type="NCBIfam" id="TIGR03953">
    <property type="entry name" value="rplD_bact"/>
    <property type="match status" value="1"/>
</dbReference>
<keyword evidence="4 10" id="KW-0694">RNA-binding</keyword>
<dbReference type="Proteomes" id="UP000199516">
    <property type="component" value="Unassembled WGS sequence"/>
</dbReference>
<sequence>MPKVALLNQTGSKVGDIDLQDTVFGIEPNEHVLHSAVIAQQASYRQGTHQVKNRSARNGGGRKPWRQKGTGRARHGSIRSPQWVGGGVVFGPTPRQYGYRLPKKVRRLAIKSAYSQKVKEDNAVVVDNLQLEQPKTKEMVNILSGLSADNTALIITADYNQEVALSARNIPGVTYTTADRASVLEIMKHDKLIITKEAVEKVEEVLA</sequence>
<dbReference type="GO" id="GO:1990904">
    <property type="term" value="C:ribonucleoprotein complex"/>
    <property type="evidence" value="ECO:0007669"/>
    <property type="project" value="UniProtKB-KW"/>
</dbReference>
<evidence type="ECO:0000256" key="4">
    <source>
        <dbReference type="ARBA" id="ARBA00022884"/>
    </source>
</evidence>
<evidence type="ECO:0000256" key="1">
    <source>
        <dbReference type="ARBA" id="ARBA00010528"/>
    </source>
</evidence>
<proteinExistence type="inferred from homology"/>
<evidence type="ECO:0000256" key="7">
    <source>
        <dbReference type="ARBA" id="ARBA00035244"/>
    </source>
</evidence>
<protein>
    <recommendedName>
        <fullName evidence="7 10">Large ribosomal subunit protein uL4</fullName>
    </recommendedName>
</protein>
<reference evidence="12 13" key="1">
    <citation type="submission" date="2016-10" db="EMBL/GenBank/DDBJ databases">
        <authorList>
            <person name="de Groot N.N."/>
        </authorList>
    </citation>
    <scope>NUCLEOTIDE SEQUENCE [LARGE SCALE GENOMIC DNA]</scope>
    <source>
        <strain evidence="12 13">DSM 23995</strain>
    </source>
</reference>
<keyword evidence="13" id="KW-1185">Reference proteome</keyword>
<evidence type="ECO:0000313" key="12">
    <source>
        <dbReference type="EMBL" id="SFF00775.1"/>
    </source>
</evidence>
<dbReference type="PANTHER" id="PTHR10746:SF6">
    <property type="entry name" value="LARGE RIBOSOMAL SUBUNIT PROTEIN UL4M"/>
    <property type="match status" value="1"/>
</dbReference>
<dbReference type="FunFam" id="3.40.1370.10:FF:000003">
    <property type="entry name" value="50S ribosomal protein L4"/>
    <property type="match status" value="1"/>
</dbReference>
<dbReference type="Pfam" id="PF00573">
    <property type="entry name" value="Ribosomal_L4"/>
    <property type="match status" value="1"/>
</dbReference>
<dbReference type="AlphaFoldDB" id="A0A1I2F6J2"/>
<feature type="region of interest" description="Disordered" evidence="11">
    <location>
        <begin position="43"/>
        <end position="78"/>
    </location>
</feature>
<dbReference type="GO" id="GO:0019843">
    <property type="term" value="F:rRNA binding"/>
    <property type="evidence" value="ECO:0007669"/>
    <property type="project" value="UniProtKB-UniRule"/>
</dbReference>
<dbReference type="EMBL" id="FONT01000009">
    <property type="protein sequence ID" value="SFF00775.1"/>
    <property type="molecule type" value="Genomic_DNA"/>
</dbReference>
<feature type="compositionally biased region" description="Basic residues" evidence="11">
    <location>
        <begin position="63"/>
        <end position="77"/>
    </location>
</feature>
<dbReference type="GO" id="GO:0005840">
    <property type="term" value="C:ribosome"/>
    <property type="evidence" value="ECO:0007669"/>
    <property type="project" value="UniProtKB-KW"/>
</dbReference>
<dbReference type="Gene3D" id="3.40.1370.10">
    <property type="match status" value="1"/>
</dbReference>
<gene>
    <name evidence="10" type="primary">rplD</name>
    <name evidence="12" type="ORF">SAMN05192532_10943</name>
</gene>
<dbReference type="InterPro" id="IPR023574">
    <property type="entry name" value="Ribosomal_uL4_dom_sf"/>
</dbReference>
<dbReference type="GO" id="GO:0003735">
    <property type="term" value="F:structural constituent of ribosome"/>
    <property type="evidence" value="ECO:0007669"/>
    <property type="project" value="InterPro"/>
</dbReference>
<evidence type="ECO:0000256" key="9">
    <source>
        <dbReference type="ARBA" id="ARBA00055590"/>
    </source>
</evidence>
<dbReference type="RefSeq" id="WP_091663689.1">
    <property type="nucleotide sequence ID" value="NZ_FONT01000009.1"/>
</dbReference>
<dbReference type="InterPro" id="IPR002136">
    <property type="entry name" value="Ribosomal_uL4"/>
</dbReference>
<keyword evidence="3 10" id="KW-0699">rRNA-binding</keyword>
<evidence type="ECO:0000256" key="3">
    <source>
        <dbReference type="ARBA" id="ARBA00022730"/>
    </source>
</evidence>
<comment type="function">
    <text evidence="9 10">One of the primary rRNA binding proteins, this protein initially binds near the 5'-end of the 23S rRNA. It is important during the early stages of 50S assembly. It makes multiple contacts with different domains of the 23S rRNA in the assembled 50S subunit and ribosome.</text>
</comment>
<evidence type="ECO:0000313" key="13">
    <source>
        <dbReference type="Proteomes" id="UP000199516"/>
    </source>
</evidence>
<organism evidence="12 13">
    <name type="scientific">Alteribacillus iranensis</name>
    <dbReference type="NCBI Taxonomy" id="930128"/>
    <lineage>
        <taxon>Bacteria</taxon>
        <taxon>Bacillati</taxon>
        <taxon>Bacillota</taxon>
        <taxon>Bacilli</taxon>
        <taxon>Bacillales</taxon>
        <taxon>Bacillaceae</taxon>
        <taxon>Alteribacillus</taxon>
    </lineage>
</organism>
<dbReference type="SUPFAM" id="SSF52166">
    <property type="entry name" value="Ribosomal protein L4"/>
    <property type="match status" value="1"/>
</dbReference>
<keyword evidence="5 10" id="KW-0689">Ribosomal protein</keyword>
<keyword evidence="6 10" id="KW-0687">Ribonucleoprotein</keyword>
<comment type="subunit">
    <text evidence="2 10">Part of the 50S ribosomal subunit.</text>
</comment>
<evidence type="ECO:0000256" key="2">
    <source>
        <dbReference type="ARBA" id="ARBA00011838"/>
    </source>
</evidence>
<dbReference type="OrthoDB" id="9803201at2"/>
<dbReference type="HAMAP" id="MF_01328_B">
    <property type="entry name" value="Ribosomal_uL4_B"/>
    <property type="match status" value="1"/>
</dbReference>
<evidence type="ECO:0000256" key="6">
    <source>
        <dbReference type="ARBA" id="ARBA00023274"/>
    </source>
</evidence>
<comment type="function">
    <text evidence="8 10">Forms part of the polypeptide exit tunnel.</text>
</comment>
<name>A0A1I2F6J2_9BACI</name>
<accession>A0A1I2F6J2</accession>
<dbReference type="PANTHER" id="PTHR10746">
    <property type="entry name" value="50S RIBOSOMAL PROTEIN L4"/>
    <property type="match status" value="1"/>
</dbReference>
<evidence type="ECO:0000256" key="11">
    <source>
        <dbReference type="SAM" id="MobiDB-lite"/>
    </source>
</evidence>
<dbReference type="GO" id="GO:0006412">
    <property type="term" value="P:translation"/>
    <property type="evidence" value="ECO:0007669"/>
    <property type="project" value="UniProtKB-UniRule"/>
</dbReference>
<dbReference type="InterPro" id="IPR013005">
    <property type="entry name" value="Ribosomal_uL4-like"/>
</dbReference>
<comment type="similarity">
    <text evidence="1 10">Belongs to the universal ribosomal protein uL4 family.</text>
</comment>